<reference evidence="13 14" key="1">
    <citation type="submission" date="2019-07" db="EMBL/GenBank/DDBJ databases">
        <title>Draft genome assembly of a fouling barnacle, Amphibalanus amphitrite (Darwin, 1854): The first reference genome for Thecostraca.</title>
        <authorList>
            <person name="Kim W."/>
        </authorList>
    </citation>
    <scope>NUCLEOTIDE SEQUENCE [LARGE SCALE GENOMIC DNA]</scope>
    <source>
        <strain evidence="13">SNU_AA5</strain>
        <tissue evidence="13">Soma without cirri and trophi</tissue>
    </source>
</reference>
<name>A0A6A4XDJ6_AMPAM</name>
<feature type="domain" description="C2H2-type" evidence="12">
    <location>
        <begin position="290"/>
        <end position="318"/>
    </location>
</feature>
<dbReference type="SMART" id="SM00355">
    <property type="entry name" value="ZnF_C2H2"/>
    <property type="match status" value="8"/>
</dbReference>
<evidence type="ECO:0000256" key="4">
    <source>
        <dbReference type="ARBA" id="ARBA00022771"/>
    </source>
</evidence>
<dbReference type="FunFam" id="3.30.160.60:FF:000624">
    <property type="entry name" value="zinc finger protein 697"/>
    <property type="match status" value="1"/>
</dbReference>
<keyword evidence="14" id="KW-1185">Reference proteome</keyword>
<keyword evidence="9" id="KW-0539">Nucleus</keyword>
<dbReference type="PROSITE" id="PS50157">
    <property type="entry name" value="ZINC_FINGER_C2H2_2"/>
    <property type="match status" value="8"/>
</dbReference>
<gene>
    <name evidence="13" type="primary">ZNF350</name>
    <name evidence="13" type="ORF">FJT64_016701</name>
</gene>
<dbReference type="Gene3D" id="3.30.160.60">
    <property type="entry name" value="Classic Zinc Finger"/>
    <property type="match status" value="6"/>
</dbReference>
<evidence type="ECO:0000256" key="2">
    <source>
        <dbReference type="ARBA" id="ARBA00022723"/>
    </source>
</evidence>
<dbReference type="AlphaFoldDB" id="A0A6A4XDJ6"/>
<dbReference type="GO" id="GO:0003677">
    <property type="term" value="F:DNA binding"/>
    <property type="evidence" value="ECO:0007669"/>
    <property type="project" value="UniProtKB-KW"/>
</dbReference>
<evidence type="ECO:0000256" key="8">
    <source>
        <dbReference type="ARBA" id="ARBA00023163"/>
    </source>
</evidence>
<evidence type="ECO:0000256" key="6">
    <source>
        <dbReference type="ARBA" id="ARBA00023015"/>
    </source>
</evidence>
<dbReference type="EMBL" id="VIIS01000161">
    <property type="protein sequence ID" value="KAF0312551.1"/>
    <property type="molecule type" value="Genomic_DNA"/>
</dbReference>
<keyword evidence="4 10" id="KW-0863">Zinc-finger</keyword>
<dbReference type="InterPro" id="IPR013087">
    <property type="entry name" value="Znf_C2H2_type"/>
</dbReference>
<proteinExistence type="predicted"/>
<keyword evidence="5" id="KW-0862">Zinc</keyword>
<keyword evidence="2" id="KW-0479">Metal-binding</keyword>
<evidence type="ECO:0000313" key="13">
    <source>
        <dbReference type="EMBL" id="KAF0312551.1"/>
    </source>
</evidence>
<organism evidence="13 14">
    <name type="scientific">Amphibalanus amphitrite</name>
    <name type="common">Striped barnacle</name>
    <name type="synonym">Balanus amphitrite</name>
    <dbReference type="NCBI Taxonomy" id="1232801"/>
    <lineage>
        <taxon>Eukaryota</taxon>
        <taxon>Metazoa</taxon>
        <taxon>Ecdysozoa</taxon>
        <taxon>Arthropoda</taxon>
        <taxon>Crustacea</taxon>
        <taxon>Multicrustacea</taxon>
        <taxon>Cirripedia</taxon>
        <taxon>Thoracica</taxon>
        <taxon>Thoracicalcarea</taxon>
        <taxon>Balanomorpha</taxon>
        <taxon>Balanoidea</taxon>
        <taxon>Balanidae</taxon>
        <taxon>Amphibalaninae</taxon>
        <taxon>Amphibalanus</taxon>
    </lineage>
</organism>
<feature type="domain" description="C2H2-type" evidence="12">
    <location>
        <begin position="261"/>
        <end position="288"/>
    </location>
</feature>
<keyword evidence="8" id="KW-0804">Transcription</keyword>
<dbReference type="GO" id="GO:0005634">
    <property type="term" value="C:nucleus"/>
    <property type="evidence" value="ECO:0007669"/>
    <property type="project" value="UniProtKB-SubCell"/>
</dbReference>
<dbReference type="GO" id="GO:0008270">
    <property type="term" value="F:zinc ion binding"/>
    <property type="evidence" value="ECO:0007669"/>
    <property type="project" value="UniProtKB-KW"/>
</dbReference>
<feature type="domain" description="C2H2-type" evidence="12">
    <location>
        <begin position="319"/>
        <end position="346"/>
    </location>
</feature>
<dbReference type="Proteomes" id="UP000440578">
    <property type="component" value="Unassembled WGS sequence"/>
</dbReference>
<evidence type="ECO:0000313" key="14">
    <source>
        <dbReference type="Proteomes" id="UP000440578"/>
    </source>
</evidence>
<feature type="domain" description="C2H2-type" evidence="12">
    <location>
        <begin position="403"/>
        <end position="430"/>
    </location>
</feature>
<feature type="domain" description="C2H2-type" evidence="12">
    <location>
        <begin position="375"/>
        <end position="402"/>
    </location>
</feature>
<evidence type="ECO:0000256" key="7">
    <source>
        <dbReference type="ARBA" id="ARBA00023125"/>
    </source>
</evidence>
<comment type="subcellular location">
    <subcellularLocation>
        <location evidence="1">Nucleus</location>
    </subcellularLocation>
</comment>
<comment type="caution">
    <text evidence="13">The sequence shown here is derived from an EMBL/GenBank/DDBJ whole genome shotgun (WGS) entry which is preliminary data.</text>
</comment>
<feature type="compositionally biased region" description="Pro residues" evidence="11">
    <location>
        <begin position="216"/>
        <end position="226"/>
    </location>
</feature>
<dbReference type="PROSITE" id="PS00028">
    <property type="entry name" value="ZINC_FINGER_C2H2_1"/>
    <property type="match status" value="8"/>
</dbReference>
<feature type="region of interest" description="Disordered" evidence="11">
    <location>
        <begin position="48"/>
        <end position="80"/>
    </location>
</feature>
<keyword evidence="6" id="KW-0805">Transcription regulation</keyword>
<keyword evidence="3" id="KW-0677">Repeat</keyword>
<dbReference type="FunFam" id="3.30.160.60:FF:000045">
    <property type="entry name" value="ZFP69 zinc finger protein B"/>
    <property type="match status" value="1"/>
</dbReference>
<evidence type="ECO:0000256" key="1">
    <source>
        <dbReference type="ARBA" id="ARBA00004123"/>
    </source>
</evidence>
<feature type="domain" description="C2H2-type" evidence="12">
    <location>
        <begin position="347"/>
        <end position="374"/>
    </location>
</feature>
<feature type="compositionally biased region" description="Low complexity" evidence="11">
    <location>
        <begin position="529"/>
        <end position="539"/>
    </location>
</feature>
<evidence type="ECO:0000256" key="3">
    <source>
        <dbReference type="ARBA" id="ARBA00022737"/>
    </source>
</evidence>
<accession>A0A6A4XDJ6</accession>
<keyword evidence="7" id="KW-0238">DNA-binding</keyword>
<feature type="domain" description="C2H2-type" evidence="12">
    <location>
        <begin position="459"/>
        <end position="487"/>
    </location>
</feature>
<dbReference type="InterPro" id="IPR050331">
    <property type="entry name" value="Zinc_finger"/>
</dbReference>
<evidence type="ECO:0000259" key="12">
    <source>
        <dbReference type="PROSITE" id="PS50157"/>
    </source>
</evidence>
<protein>
    <submittedName>
        <fullName evidence="13">Zinc finger protein 350</fullName>
    </submittedName>
</protein>
<evidence type="ECO:0000256" key="10">
    <source>
        <dbReference type="PROSITE-ProRule" id="PRU00042"/>
    </source>
</evidence>
<sequence length="558" mass="61992">MHSSEPLGGFVLADGSGTVLAPLPRSAGAALKPPVGLDALSALVDVAVGHPGPAADPDDPPEPADSGAQTGAAGPLPPPAGDHCLVCNSRQLDRQPVSVFEESVRSSTSLRPVLHALEAALETPLDPRVTHSHVLCSACFELTERLDRLREELTETCAAVRRLYWQTAGLYSEPQPPADPEPESAAEEARRRPLRPAAQHETGRYRSAAGGRRASPAPPPDPPPATEPESPAQCRDLDVNIHVHKAGSRKRTAAALNEDRLTCRYCCKKFQRPARLRQHLATHTPEGSNNRCHLCNKTFSQKYYLREHVKQVHERRSLHSCDQCGKAFMRRLHLDDHMRTHSGDRPYTCEVCGRGFSQRGNLRAHAMVHTDQFAFQCDTCGKRVRTRQALEAHQRKHNDERRFACTMCSETFLLKRSLDRHKRKHTGDRPFKCSQCTRAFRDRGDLRCHEDTHNASRAHVCPLCGQGFGRRYKMQAHLRSKHDRTDSQVQELCLLQQTAHTMLQQSQQKLEPITIMEMDEMAEADHQQHTAAAAAEGGTESQTQHLLVLASNDPLPPG</sequence>
<dbReference type="PANTHER" id="PTHR16515">
    <property type="entry name" value="PR DOMAIN ZINC FINGER PROTEIN"/>
    <property type="match status" value="1"/>
</dbReference>
<evidence type="ECO:0000256" key="9">
    <source>
        <dbReference type="ARBA" id="ARBA00023242"/>
    </source>
</evidence>
<dbReference type="GO" id="GO:0006357">
    <property type="term" value="P:regulation of transcription by RNA polymerase II"/>
    <property type="evidence" value="ECO:0007669"/>
    <property type="project" value="UniProtKB-ARBA"/>
</dbReference>
<evidence type="ECO:0000256" key="11">
    <source>
        <dbReference type="SAM" id="MobiDB-lite"/>
    </source>
</evidence>
<dbReference type="OrthoDB" id="3437960at2759"/>
<feature type="region of interest" description="Disordered" evidence="11">
    <location>
        <begin position="171"/>
        <end position="232"/>
    </location>
</feature>
<dbReference type="SUPFAM" id="SSF57667">
    <property type="entry name" value="beta-beta-alpha zinc fingers"/>
    <property type="match status" value="4"/>
</dbReference>
<dbReference type="Pfam" id="PF00096">
    <property type="entry name" value="zf-C2H2"/>
    <property type="match status" value="5"/>
</dbReference>
<dbReference type="InterPro" id="IPR036236">
    <property type="entry name" value="Znf_C2H2_sf"/>
</dbReference>
<evidence type="ECO:0000256" key="5">
    <source>
        <dbReference type="ARBA" id="ARBA00022833"/>
    </source>
</evidence>
<feature type="compositionally biased region" description="Low complexity" evidence="11">
    <location>
        <begin position="64"/>
        <end position="74"/>
    </location>
</feature>
<dbReference type="PANTHER" id="PTHR16515:SF66">
    <property type="entry name" value="C2H2-TYPE DOMAIN-CONTAINING PROTEIN"/>
    <property type="match status" value="1"/>
</dbReference>
<dbReference type="FunFam" id="3.30.160.60:FF:001289">
    <property type="entry name" value="Zinc finger protein 574"/>
    <property type="match status" value="1"/>
</dbReference>
<feature type="region of interest" description="Disordered" evidence="11">
    <location>
        <begin position="525"/>
        <end position="558"/>
    </location>
</feature>
<feature type="domain" description="C2H2-type" evidence="12">
    <location>
        <begin position="431"/>
        <end position="458"/>
    </location>
</feature>